<name>A0ABZ0VXC1_9HYPH</name>
<evidence type="ECO:0000313" key="2">
    <source>
        <dbReference type="EMBL" id="WQC00292.1"/>
    </source>
</evidence>
<evidence type="ECO:0000313" key="3">
    <source>
        <dbReference type="Proteomes" id="UP001322481"/>
    </source>
</evidence>
<gene>
    <name evidence="2" type="ORF">U0R22_004493</name>
</gene>
<keyword evidence="1" id="KW-1133">Transmembrane helix</keyword>
<keyword evidence="3" id="KW-1185">Reference proteome</keyword>
<keyword evidence="1" id="KW-0472">Membrane</keyword>
<dbReference type="Proteomes" id="UP001322481">
    <property type="component" value="Chromosome"/>
</dbReference>
<dbReference type="EMBL" id="CP139858">
    <property type="protein sequence ID" value="WQC00292.1"/>
    <property type="molecule type" value="Genomic_DNA"/>
</dbReference>
<organism evidence="2 3">
    <name type="scientific">Mesorhizobium huakuii</name>
    <dbReference type="NCBI Taxonomy" id="28104"/>
    <lineage>
        <taxon>Bacteria</taxon>
        <taxon>Pseudomonadati</taxon>
        <taxon>Pseudomonadota</taxon>
        <taxon>Alphaproteobacteria</taxon>
        <taxon>Hyphomicrobiales</taxon>
        <taxon>Phyllobacteriaceae</taxon>
        <taxon>Mesorhizobium</taxon>
    </lineage>
</organism>
<accession>A0ABZ0VXC1</accession>
<protein>
    <submittedName>
        <fullName evidence="2">Uncharacterized protein</fullName>
    </submittedName>
</protein>
<evidence type="ECO:0000256" key="1">
    <source>
        <dbReference type="SAM" id="Phobius"/>
    </source>
</evidence>
<proteinExistence type="predicted"/>
<sequence length="72" mass="7946">MSALFPQDGTSYPEKRFFQEYNLKGRALRDIASTATFIATIAIVIVLILMAPKSFGFETSHPIVDGDLPAQK</sequence>
<feature type="transmembrane region" description="Helical" evidence="1">
    <location>
        <begin position="31"/>
        <end position="51"/>
    </location>
</feature>
<keyword evidence="1" id="KW-0812">Transmembrane</keyword>
<dbReference type="RefSeq" id="WP_284272384.1">
    <property type="nucleotide sequence ID" value="NZ_BSNY01000021.1"/>
</dbReference>
<reference evidence="2 3" key="1">
    <citation type="submission" date="2023-11" db="EMBL/GenBank/DDBJ databases">
        <authorList>
            <person name="Panchal A.K."/>
            <person name="Meaney J.S."/>
            <person name="Karas B.J."/>
            <person name="diCenzo G.C."/>
        </authorList>
    </citation>
    <scope>NUCLEOTIDE SEQUENCE [LARGE SCALE GENOMIC DNA]</scope>
    <source>
        <strain evidence="2 3">NZP2235</strain>
    </source>
</reference>